<evidence type="ECO:0000313" key="11">
    <source>
        <dbReference type="EMBL" id="EMR10772.1"/>
    </source>
</evidence>
<dbReference type="OMA" id="FCICEVI"/>
<feature type="transmembrane region" description="Helical" evidence="10">
    <location>
        <begin position="452"/>
        <end position="469"/>
    </location>
</feature>
<comment type="similarity">
    <text evidence="2">Belongs to the polyprenol kinase family.</text>
</comment>
<feature type="transmembrane region" description="Helical" evidence="10">
    <location>
        <begin position="489"/>
        <end position="513"/>
    </location>
</feature>
<feature type="transmembrane region" description="Helical" evidence="10">
    <location>
        <begin position="63"/>
        <end position="84"/>
    </location>
</feature>
<dbReference type="GO" id="GO:0043048">
    <property type="term" value="P:dolichyl monophosphate biosynthetic process"/>
    <property type="evidence" value="ECO:0007669"/>
    <property type="project" value="TreeGrafter"/>
</dbReference>
<dbReference type="GO" id="GO:0005789">
    <property type="term" value="C:endoplasmic reticulum membrane"/>
    <property type="evidence" value="ECO:0007669"/>
    <property type="project" value="UniProtKB-SubCell"/>
</dbReference>
<comment type="caution">
    <text evidence="11">The sequence shown here is derived from an EMBL/GenBank/DDBJ whole genome shotgun (WGS) entry which is preliminary data.</text>
</comment>
<evidence type="ECO:0000256" key="3">
    <source>
        <dbReference type="ARBA" id="ARBA00012132"/>
    </source>
</evidence>
<evidence type="ECO:0000256" key="2">
    <source>
        <dbReference type="ARBA" id="ARBA00010794"/>
    </source>
</evidence>
<keyword evidence="7" id="KW-0256">Endoplasmic reticulum</keyword>
<comment type="subcellular location">
    <subcellularLocation>
        <location evidence="1">Endoplasmic reticulum membrane</location>
        <topology evidence="1">Multi-pass membrane protein</topology>
    </subcellularLocation>
</comment>
<dbReference type="PANTHER" id="PTHR13205">
    <property type="entry name" value="TRANSMEMBRANE PROTEIN 15-RELATED"/>
    <property type="match status" value="1"/>
</dbReference>
<dbReference type="RefSeq" id="XP_007872832.1">
    <property type="nucleotide sequence ID" value="XM_007874641.2"/>
</dbReference>
<dbReference type="GO" id="GO:0004168">
    <property type="term" value="F:dolichol kinase activity"/>
    <property type="evidence" value="ECO:0007669"/>
    <property type="project" value="UniProtKB-EC"/>
</dbReference>
<reference evidence="12" key="1">
    <citation type="journal article" date="2016" name="Nat. Commun.">
        <title>Genome analysis of three Pneumocystis species reveals adaptation mechanisms to life exclusively in mammalian hosts.</title>
        <authorList>
            <person name="Ma L."/>
            <person name="Chen Z."/>
            <person name="Huang D.W."/>
            <person name="Kutty G."/>
            <person name="Ishihara M."/>
            <person name="Wang H."/>
            <person name="Abouelleil A."/>
            <person name="Bishop L."/>
            <person name="Davey E."/>
            <person name="Deng R."/>
            <person name="Deng X."/>
            <person name="Fan L."/>
            <person name="Fantoni G."/>
            <person name="Fitzgerald M."/>
            <person name="Gogineni E."/>
            <person name="Goldberg J.M."/>
            <person name="Handley G."/>
            <person name="Hu X."/>
            <person name="Huber C."/>
            <person name="Jiao X."/>
            <person name="Jones K."/>
            <person name="Levin J.Z."/>
            <person name="Liu Y."/>
            <person name="Macdonald P."/>
            <person name="Melnikov A."/>
            <person name="Raley C."/>
            <person name="Sassi M."/>
            <person name="Sherman B.T."/>
            <person name="Song X."/>
            <person name="Sykes S."/>
            <person name="Tran B."/>
            <person name="Walsh L."/>
            <person name="Xia Y."/>
            <person name="Yang J."/>
            <person name="Young S."/>
            <person name="Zeng Q."/>
            <person name="Zheng X."/>
            <person name="Stephens R."/>
            <person name="Nusbaum C."/>
            <person name="Birren B.W."/>
            <person name="Azadi P."/>
            <person name="Lempicki R.A."/>
            <person name="Cuomo C.A."/>
            <person name="Kovacs J.A."/>
        </authorList>
    </citation>
    <scope>NUCLEOTIDE SEQUENCE [LARGE SCALE GENOMIC DNA]</scope>
    <source>
        <strain evidence="12">B123</strain>
    </source>
</reference>
<feature type="transmembrane region" description="Helical" evidence="10">
    <location>
        <begin position="120"/>
        <end position="150"/>
    </location>
</feature>
<evidence type="ECO:0000256" key="8">
    <source>
        <dbReference type="ARBA" id="ARBA00022989"/>
    </source>
</evidence>
<evidence type="ECO:0000256" key="1">
    <source>
        <dbReference type="ARBA" id="ARBA00004477"/>
    </source>
</evidence>
<gene>
    <name evidence="11" type="ORF">PNEG_00920</name>
</gene>
<evidence type="ECO:0000313" key="12">
    <source>
        <dbReference type="Proteomes" id="UP000011958"/>
    </source>
</evidence>
<accession>M7NU30</accession>
<protein>
    <recommendedName>
        <fullName evidence="3">dolichol kinase</fullName>
        <ecNumber evidence="3">2.7.1.108</ecNumber>
    </recommendedName>
</protein>
<feature type="transmembrane region" description="Helical" evidence="10">
    <location>
        <begin position="37"/>
        <end position="57"/>
    </location>
</feature>
<dbReference type="EC" id="2.7.1.108" evidence="3"/>
<organism evidence="11 12">
    <name type="scientific">Pneumocystis murina (strain B123)</name>
    <name type="common">Mouse pneumocystis pneumonia agent</name>
    <name type="synonym">Pneumocystis carinii f. sp. muris</name>
    <dbReference type="NCBI Taxonomy" id="1069680"/>
    <lineage>
        <taxon>Eukaryota</taxon>
        <taxon>Fungi</taxon>
        <taxon>Dikarya</taxon>
        <taxon>Ascomycota</taxon>
        <taxon>Taphrinomycotina</taxon>
        <taxon>Pneumocystomycetes</taxon>
        <taxon>Pneumocystaceae</taxon>
        <taxon>Pneumocystis</taxon>
    </lineage>
</organism>
<feature type="transmembrane region" description="Helical" evidence="10">
    <location>
        <begin position="376"/>
        <end position="399"/>
    </location>
</feature>
<feature type="transmembrane region" description="Helical" evidence="10">
    <location>
        <begin position="209"/>
        <end position="233"/>
    </location>
</feature>
<dbReference type="HOGENOM" id="CLU_527977_0_0_1"/>
<keyword evidence="8 10" id="KW-1133">Transmembrane helix</keyword>
<evidence type="ECO:0000256" key="4">
    <source>
        <dbReference type="ARBA" id="ARBA00022679"/>
    </source>
</evidence>
<dbReference type="GeneID" id="19894618"/>
<feature type="transmembrane region" description="Helical" evidence="10">
    <location>
        <begin position="350"/>
        <end position="370"/>
    </location>
</feature>
<dbReference type="EMBL" id="AFWA02000003">
    <property type="protein sequence ID" value="EMR10772.1"/>
    <property type="molecule type" value="Genomic_DNA"/>
</dbReference>
<feature type="transmembrane region" description="Helical" evidence="10">
    <location>
        <begin position="420"/>
        <end position="440"/>
    </location>
</feature>
<proteinExistence type="inferred from homology"/>
<dbReference type="InterPro" id="IPR032974">
    <property type="entry name" value="Polypren_kinase"/>
</dbReference>
<dbReference type="VEuPathDB" id="FungiDB:PNEG_00920"/>
<evidence type="ECO:0000256" key="10">
    <source>
        <dbReference type="SAM" id="Phobius"/>
    </source>
</evidence>
<dbReference type="OrthoDB" id="377083at2759"/>
<feature type="transmembrane region" description="Helical" evidence="10">
    <location>
        <begin position="305"/>
        <end position="325"/>
    </location>
</feature>
<evidence type="ECO:0000256" key="7">
    <source>
        <dbReference type="ARBA" id="ARBA00022824"/>
    </source>
</evidence>
<name>M7NU30_PNEMU</name>
<dbReference type="eggNOG" id="KOG2468">
    <property type="taxonomic scope" value="Eukaryota"/>
</dbReference>
<keyword evidence="5 10" id="KW-0812">Transmembrane</keyword>
<dbReference type="PANTHER" id="PTHR13205:SF15">
    <property type="entry name" value="DOLICHOL KINASE"/>
    <property type="match status" value="1"/>
</dbReference>
<sequence>MQVLVHLIEKYGKNIWKPLEKYKFYTKYISKIQKKRTILFFFPLISESFLIFYVIFFKLKISALPIFLFISIFYMIIISFFSKFAPLIHDLCQKFIYIVAFPSLVFLTKTNSMQIYKQNFIISISTYILVFLHSNFSGLFFSFDIIYYIFSILPSDLYFLALLHFSILSLMNNIAFPSLNREEISLVSHALTGLLRNFIYFQTNLPCELFLILAFFGPIVAIWPAIPFLKEYVRITRISCYRRTRTMETKRIRYAIFSYFSIGISIFTMLQFGVKSYLTEHKNLIFWFINYVMHEKGSEIRQKILLWWMNCLIFTMLFIKIFLYAQKSKRQINNENERISSSKLNKRRKLFHGLVIIMFLPTLYLDPLFSNISFSITFALFCICEVIRILALPPYGIFLHSFLSQFTDERDNKGNIIVSYLYLLIGCACPLWLDFIGITLDEQNQYQLKLKAISGILCLGFGDSAASIIGKKFGRLHWPNSKKTVEGTFAFVLAVFFGGALVKYMCWVNDVIIQLS</sequence>
<evidence type="ECO:0000256" key="6">
    <source>
        <dbReference type="ARBA" id="ARBA00022777"/>
    </source>
</evidence>
<dbReference type="STRING" id="1069680.M7NU30"/>
<dbReference type="Proteomes" id="UP000011958">
    <property type="component" value="Unassembled WGS sequence"/>
</dbReference>
<keyword evidence="4" id="KW-0808">Transferase</keyword>
<dbReference type="AlphaFoldDB" id="M7NU30"/>
<evidence type="ECO:0000256" key="9">
    <source>
        <dbReference type="ARBA" id="ARBA00023136"/>
    </source>
</evidence>
<keyword evidence="9 10" id="KW-0472">Membrane</keyword>
<feature type="transmembrane region" description="Helical" evidence="10">
    <location>
        <begin position="91"/>
        <end position="108"/>
    </location>
</feature>
<keyword evidence="12" id="KW-1185">Reference proteome</keyword>
<keyword evidence="6" id="KW-0418">Kinase</keyword>
<evidence type="ECO:0000256" key="5">
    <source>
        <dbReference type="ARBA" id="ARBA00022692"/>
    </source>
</evidence>
<feature type="transmembrane region" description="Helical" evidence="10">
    <location>
        <begin position="254"/>
        <end position="274"/>
    </location>
</feature>